<comment type="caution">
    <text evidence="1">The sequence shown here is derived from an EMBL/GenBank/DDBJ whole genome shotgun (WGS) entry which is preliminary data.</text>
</comment>
<dbReference type="Proteomes" id="UP000260835">
    <property type="component" value="Unassembled WGS sequence"/>
</dbReference>
<accession>A0A3E4Q6J1</accession>
<dbReference type="AlphaFoldDB" id="A0A3E4Q6J1"/>
<sequence length="84" mass="10324">MFFPKRKYRLFFFNLQGIAQKNFIFNTQKDDEDNKKEVLDSKFTMRWALGIKRQFKCGKMKRTDKKVWLSLVFIENKDYLCNVR</sequence>
<organism evidence="1 2">
    <name type="scientific">Prevotella disiens</name>
    <dbReference type="NCBI Taxonomy" id="28130"/>
    <lineage>
        <taxon>Bacteria</taxon>
        <taxon>Pseudomonadati</taxon>
        <taxon>Bacteroidota</taxon>
        <taxon>Bacteroidia</taxon>
        <taxon>Bacteroidales</taxon>
        <taxon>Prevotellaceae</taxon>
        <taxon>Prevotella</taxon>
    </lineage>
</organism>
<gene>
    <name evidence="1" type="ORF">DXC89_12315</name>
</gene>
<dbReference type="EMBL" id="QSRD01000249">
    <property type="protein sequence ID" value="RGK87901.1"/>
    <property type="molecule type" value="Genomic_DNA"/>
</dbReference>
<evidence type="ECO:0000313" key="1">
    <source>
        <dbReference type="EMBL" id="RGK87901.1"/>
    </source>
</evidence>
<evidence type="ECO:0000313" key="2">
    <source>
        <dbReference type="Proteomes" id="UP000260835"/>
    </source>
</evidence>
<reference evidence="1 2" key="1">
    <citation type="submission" date="2018-08" db="EMBL/GenBank/DDBJ databases">
        <title>A genome reference for cultivated species of the human gut microbiota.</title>
        <authorList>
            <person name="Zou Y."/>
            <person name="Xue W."/>
            <person name="Luo G."/>
        </authorList>
    </citation>
    <scope>NUCLEOTIDE SEQUENCE [LARGE SCALE GENOMIC DNA]</scope>
    <source>
        <strain evidence="1 2">TF09-12</strain>
    </source>
</reference>
<proteinExistence type="predicted"/>
<protein>
    <submittedName>
        <fullName evidence="1">Uncharacterized protein</fullName>
    </submittedName>
</protein>
<name>A0A3E4Q6J1_9BACT</name>